<evidence type="ECO:0000256" key="1">
    <source>
        <dbReference type="SAM" id="Phobius"/>
    </source>
</evidence>
<dbReference type="EMBL" id="CP012117">
    <property type="protein sequence ID" value="ANP26984.1"/>
    <property type="molecule type" value="Genomic_DNA"/>
</dbReference>
<keyword evidence="1" id="KW-0812">Transmembrane</keyword>
<protein>
    <submittedName>
        <fullName evidence="2">Uncharacterized protein</fullName>
    </submittedName>
</protein>
<dbReference type="AlphaFoldDB" id="A0A1B0ZGB3"/>
<feature type="transmembrane region" description="Helical" evidence="1">
    <location>
        <begin position="12"/>
        <end position="33"/>
    </location>
</feature>
<proteinExistence type="predicted"/>
<dbReference type="Proteomes" id="UP000092596">
    <property type="component" value="Chromosome"/>
</dbReference>
<evidence type="ECO:0000313" key="2">
    <source>
        <dbReference type="EMBL" id="ANP26984.1"/>
    </source>
</evidence>
<organism evidence="2 3">
    <name type="scientific">Dermabacter vaginalis</name>
    <dbReference type="NCBI Taxonomy" id="1630135"/>
    <lineage>
        <taxon>Bacteria</taxon>
        <taxon>Bacillati</taxon>
        <taxon>Actinomycetota</taxon>
        <taxon>Actinomycetes</taxon>
        <taxon>Micrococcales</taxon>
        <taxon>Dermabacteraceae</taxon>
        <taxon>Dermabacter</taxon>
    </lineage>
</organism>
<name>A0A1B0ZGB3_9MICO</name>
<gene>
    <name evidence="2" type="ORF">DAD186_04290</name>
</gene>
<keyword evidence="1" id="KW-1133">Transmembrane helix</keyword>
<evidence type="ECO:0000313" key="3">
    <source>
        <dbReference type="Proteomes" id="UP000092596"/>
    </source>
</evidence>
<dbReference type="KEGG" id="dva:DAD186_04290"/>
<reference evidence="2 3" key="1">
    <citation type="submission" date="2015-06" db="EMBL/GenBank/DDBJ databases">
        <title>Investigation of pathophysiology for high-risk pregnancy and development of treatment modality based on it.</title>
        <authorList>
            <person name="Kim B.-C."/>
            <person name="Lim S."/>
        </authorList>
    </citation>
    <scope>NUCLEOTIDE SEQUENCE [LARGE SCALE GENOMIC DNA]</scope>
    <source>
        <strain evidence="2 3">AD1-86</strain>
    </source>
</reference>
<keyword evidence="1" id="KW-0472">Membrane</keyword>
<feature type="transmembrane region" description="Helical" evidence="1">
    <location>
        <begin position="39"/>
        <end position="61"/>
    </location>
</feature>
<dbReference type="STRING" id="1630135.DAD186_04290"/>
<sequence>MPEPASPRATTRTLVFGIVAIIFAIIGGAFGILKGMALISIGVALSLLGLVLAAWALVLAVRRASKGGMVVGAIAATGSFFALTAGALTLISRIITKDV</sequence>
<feature type="transmembrane region" description="Helical" evidence="1">
    <location>
        <begin position="73"/>
        <end position="95"/>
    </location>
</feature>
<dbReference type="RefSeq" id="WP_157457071.1">
    <property type="nucleotide sequence ID" value="NZ_CP012117.1"/>
</dbReference>
<accession>A0A1B0ZGB3</accession>